<accession>A0A4P6HGS4</accession>
<sequence length="68" mass="7627">MKKAHLKKLEKAANFLREVYDDLETEGSDDFDEFGSRLDEAAAAIEDILEDVESASKDDDADEGFEVE</sequence>
<evidence type="ECO:0000313" key="2">
    <source>
        <dbReference type="EMBL" id="QAZ66167.1"/>
    </source>
</evidence>
<dbReference type="KEGG" id="dcb:C3Y92_02505"/>
<feature type="coiled-coil region" evidence="1">
    <location>
        <begin position="6"/>
        <end position="58"/>
    </location>
</feature>
<protein>
    <submittedName>
        <fullName evidence="2">Uncharacterized protein</fullName>
    </submittedName>
</protein>
<dbReference type="AlphaFoldDB" id="A0A4P6HGS4"/>
<reference evidence="2 3" key="1">
    <citation type="submission" date="2018-02" db="EMBL/GenBank/DDBJ databases">
        <title>Genome sequence of Desulfovibrio carbinolicus DSM 3852.</title>
        <authorList>
            <person name="Wilbanks E."/>
            <person name="Skennerton C.T."/>
            <person name="Orphan V.J."/>
        </authorList>
    </citation>
    <scope>NUCLEOTIDE SEQUENCE [LARGE SCALE GENOMIC DNA]</scope>
    <source>
        <strain evidence="2 3">DSM 3852</strain>
    </source>
</reference>
<evidence type="ECO:0000313" key="3">
    <source>
        <dbReference type="Proteomes" id="UP000293296"/>
    </source>
</evidence>
<keyword evidence="3" id="KW-1185">Reference proteome</keyword>
<dbReference type="Proteomes" id="UP000293296">
    <property type="component" value="Chromosome"/>
</dbReference>
<keyword evidence="1" id="KW-0175">Coiled coil</keyword>
<dbReference type="EMBL" id="CP026538">
    <property type="protein sequence ID" value="QAZ66167.1"/>
    <property type="molecule type" value="Genomic_DNA"/>
</dbReference>
<organism evidence="2 3">
    <name type="scientific">Solidesulfovibrio carbinolicus</name>
    <dbReference type="NCBI Taxonomy" id="296842"/>
    <lineage>
        <taxon>Bacteria</taxon>
        <taxon>Pseudomonadati</taxon>
        <taxon>Thermodesulfobacteriota</taxon>
        <taxon>Desulfovibrionia</taxon>
        <taxon>Desulfovibrionales</taxon>
        <taxon>Desulfovibrionaceae</taxon>
        <taxon>Solidesulfovibrio</taxon>
    </lineage>
</organism>
<proteinExistence type="predicted"/>
<name>A0A4P6HGS4_9BACT</name>
<gene>
    <name evidence="2" type="ORF">C3Y92_02505</name>
</gene>
<evidence type="ECO:0000256" key="1">
    <source>
        <dbReference type="SAM" id="Coils"/>
    </source>
</evidence>